<evidence type="ECO:0000259" key="7">
    <source>
        <dbReference type="Pfam" id="PF04118"/>
    </source>
</evidence>
<feature type="domain" description="DOP1-like middle TPR" evidence="8">
    <location>
        <begin position="312"/>
        <end position="439"/>
    </location>
</feature>
<gene>
    <name evidence="11" type="ORF">M514_01951</name>
</gene>
<dbReference type="GO" id="GO:0006895">
    <property type="term" value="P:Golgi to endosome transport"/>
    <property type="evidence" value="ECO:0007669"/>
    <property type="project" value="InterPro"/>
</dbReference>
<feature type="domain" description="DOP1-like C-terminal" evidence="9">
    <location>
        <begin position="1608"/>
        <end position="1899"/>
    </location>
</feature>
<feature type="domain" description="DOP1-like TPR" evidence="10">
    <location>
        <begin position="928"/>
        <end position="1305"/>
    </location>
</feature>
<evidence type="ECO:0000256" key="1">
    <source>
        <dbReference type="ARBA" id="ARBA00004395"/>
    </source>
</evidence>
<dbReference type="GO" id="GO:0000139">
    <property type="term" value="C:Golgi membrane"/>
    <property type="evidence" value="ECO:0007669"/>
    <property type="project" value="UniProtKB-SubCell"/>
</dbReference>
<evidence type="ECO:0000259" key="8">
    <source>
        <dbReference type="Pfam" id="PF24597"/>
    </source>
</evidence>
<protein>
    <submittedName>
        <fullName evidence="11">Uncharacterized protein</fullName>
    </submittedName>
</protein>
<evidence type="ECO:0000259" key="10">
    <source>
        <dbReference type="Pfam" id="PF24601"/>
    </source>
</evidence>
<dbReference type="InterPro" id="IPR007249">
    <property type="entry name" value="DOP1_N"/>
</dbReference>
<accession>A0A085NJE0</accession>
<dbReference type="GO" id="GO:0005768">
    <property type="term" value="C:endosome"/>
    <property type="evidence" value="ECO:0007669"/>
    <property type="project" value="TreeGrafter"/>
</dbReference>
<dbReference type="InterPro" id="IPR056458">
    <property type="entry name" value="TPR_DOP1_M"/>
</dbReference>
<comment type="subcellular location">
    <subcellularLocation>
        <location evidence="1">Golgi apparatus membrane</location>
        <topology evidence="1">Peripheral membrane protein</topology>
    </subcellularLocation>
</comment>
<keyword evidence="3" id="KW-0653">Protein transport</keyword>
<evidence type="ECO:0000256" key="4">
    <source>
        <dbReference type="ARBA" id="ARBA00023034"/>
    </source>
</evidence>
<dbReference type="Proteomes" id="UP000030758">
    <property type="component" value="Unassembled WGS sequence"/>
</dbReference>
<dbReference type="Pfam" id="PF24598">
    <property type="entry name" value="DOP1_C"/>
    <property type="match status" value="1"/>
</dbReference>
<reference evidence="11" key="1">
    <citation type="journal article" date="2014" name="Nat. Genet.">
        <title>Genome and transcriptome of the porcine whipworm Trichuris suis.</title>
        <authorList>
            <person name="Jex A.R."/>
            <person name="Nejsum P."/>
            <person name="Schwarz E.M."/>
            <person name="Hu L."/>
            <person name="Young N.D."/>
            <person name="Hall R.S."/>
            <person name="Korhonen P.K."/>
            <person name="Liao S."/>
            <person name="Thamsborg S."/>
            <person name="Xia J."/>
            <person name="Xu P."/>
            <person name="Wang S."/>
            <person name="Scheerlinck J.P."/>
            <person name="Hofmann A."/>
            <person name="Sternberg P.W."/>
            <person name="Wang J."/>
            <person name="Gasser R.B."/>
        </authorList>
    </citation>
    <scope>NUCLEOTIDE SEQUENCE [LARGE SCALE GENOMIC DNA]</scope>
    <source>
        <strain evidence="11">DCEP-RM93F</strain>
    </source>
</reference>
<dbReference type="InterPro" id="IPR016024">
    <property type="entry name" value="ARM-type_fold"/>
</dbReference>
<evidence type="ECO:0000313" key="11">
    <source>
        <dbReference type="EMBL" id="KFD69586.1"/>
    </source>
</evidence>
<keyword evidence="2" id="KW-0813">Transport</keyword>
<dbReference type="Pfam" id="PF24601">
    <property type="entry name" value="TPR_DOP1"/>
    <property type="match status" value="1"/>
</dbReference>
<organism evidence="11">
    <name type="scientific">Trichuris suis</name>
    <name type="common">pig whipworm</name>
    <dbReference type="NCBI Taxonomy" id="68888"/>
    <lineage>
        <taxon>Eukaryota</taxon>
        <taxon>Metazoa</taxon>
        <taxon>Ecdysozoa</taxon>
        <taxon>Nematoda</taxon>
        <taxon>Enoplea</taxon>
        <taxon>Dorylaimia</taxon>
        <taxon>Trichinellida</taxon>
        <taxon>Trichuridae</taxon>
        <taxon>Trichuris</taxon>
    </lineage>
</organism>
<dbReference type="PANTHER" id="PTHR14042">
    <property type="entry name" value="DOPEY-RELATED"/>
    <property type="match status" value="1"/>
</dbReference>
<proteinExistence type="inferred from homology"/>
<dbReference type="InterPro" id="IPR040314">
    <property type="entry name" value="DOP1"/>
</dbReference>
<dbReference type="InterPro" id="IPR056459">
    <property type="entry name" value="TPR_DOP1"/>
</dbReference>
<evidence type="ECO:0000256" key="2">
    <source>
        <dbReference type="ARBA" id="ARBA00022448"/>
    </source>
</evidence>
<sequence length="2000" mass="226901">MTKNVEKELDEEMLTASSKYKAFESAVDKCLKGFELSTEWADLIAALSKLSKILSNYSHFGCVPKSVIVSKRLSQCLHPSLPFGVHLKALECYRQIFDLLGTTALAKELHLYAVGLFPLLPNATIKVKSALLDFYRKYFLPLGPLLIPALSGFLNGVLPALEEGSEFYDQCMKLLNDVCDQVGSDLFFTCLWNCACCCQATRLPALTFLLSKFEKKAPIEDQLYLIGTDMNVMVRSLCHIADDPNALVQRGLLDFIIVAFPLDSEYLLSDDFCRLMRKCIFLMLRRDLSLNRRLFTWLGARMGLQDHVNAQYFEKYALPLIMVSLTSLLDDSKVTFKSCSSVVRILIHFMDKPEIGRPILERALIKCLATASYLHSDTKREGDTIEDDEQEFYKMLDLLLSGLERDFIWYYIVHCFGDLPLADGKPQLKDLCDILFLLFQFTHLLPHVSIDPNCCFDLVDALLSMPTKQSSLPMSTVLKMAEATLVVCERLSNACQTVSNGWFDLINKFDKTMATLANAIEKVSSTNHPSAPTMRTLFEVAERLFNCSVINYTEYMNEWLGGQQLLTLLLSSSLSGQLEVSFKAMEVVLLLVAVDSSDSVTNVSLVPLAKRLTVEAPVDLQRFLEILWDALTPSGPWEQEAALLFLLLHSVYAQCETFLTDRLTSEDDETRLDAAYKFTYLSYVMRENIQTPFRSCLRFKPLTVASVAMLAGIDQDTSVGRLCSLWYGDVVKHDYLPDLLQTICLRLVDPQSARVSVQYLSVQQCEPDHSLYQLLVDSNRSIFHSVSQCGCCYAEEWAKEFRRRTLLGTQQRLSKPILDEQARGHFHPTSLQEACCSICPLDESECVHCLVLQMVADVIDSIANEVDKEINEHMINQVASFEQLKNSNSELTEELCGECSSSTFASDLDFIYNAAEHPPTASDAYWYHPLHAHLLIYHELFDMGKVAHCFELFMKMLRHSPSSFVQTLLSTPVHSTSMGRCTDGDLLLRCFNMQKVAVLAKHATCSSPIDAAAPVDHEADCSLDRTSCLYIDLVLTLSLYTLRSCFTNSPTVRICTTDLKMSRQLRLDCLCFLSRFLVAMSQLAAVSGDALCLHIADVLDRRKFSKCLLHLLMAAVMDIDSVMYPSELDECHSTACNLSESIVRFNLLLEENDIEFFHLYQWRLLEVVEAYHELEFLIRQSIKNAERDRLGIDTKERHAPMLPSLRTIHLQQSTCSRKLFLIVILKALKADCRFHEIWLRSVVNSMPYLGSIRATAVVGVTEQALRNVEVAYRHFEDGSAAVKYPDNYAPRLLELVTALLRQCLLISHAVPPFSRRKAEYSDLHLLGEKKIATSDILANLLRAFNSSEESFGTDIGVTEEHVVDDVVQSYGFEVLSFLPNILYTVTTISRLARKRTAAVAALGAIERVPRLIVEMLSPLLLAYPTHVLSSMAMVWSKCRDGTSYSECQLEVVYLLGQIKVMPLERITTNIRETLKRPASVSNRDKLDVVPFEMSLLEMTHCMIACTAYSVLKTSYHSLCSLLADAHTTSLYPQSKFMLFKIFVTLVNRMNEDDKDIIPDLQDLCVKLVSSLIGIIGWQLAQPYWLKRTLVLKSQLEKDVSSSDMKASSLNDITLLFAEDDMKRDTRCSQQALSLLSEHCFDIFDRLYKGDDKDRIVQLLQSLWTNLQPFLRVHSVRNASNFRQVSLLLSRLSILPLVKTQWRKALLDLLVESSFFRMDQQCLSIWATIIGNLVLQERALFREILSKLSPSPSLLTSKEQEYEMRASSLRKISFLLISSSCDHHMANLHDIQERVTENLRLSHIPHVYTAVFICFRSLLLRMSTQYLLSFWPVLIAELVHVLTQLEQHLSGEFLLTDDYKCAREDQWLDLYLAASKLLGALYLFPVDKLGQFQLYNWTFYDSKVGQHSNVDVKHRYVPWAIRINNALQTTQKAGKQGCHADLNCLKRFMEKPRLSSVNELIDLYCPLCTLDQLNLSNSVNADEMLDLIHSSILCDLADGWA</sequence>
<comment type="similarity">
    <text evidence="6">Belongs to the DOP1 family.</text>
</comment>
<dbReference type="GO" id="GO:0005802">
    <property type="term" value="C:trans-Golgi network"/>
    <property type="evidence" value="ECO:0007669"/>
    <property type="project" value="TreeGrafter"/>
</dbReference>
<keyword evidence="4" id="KW-0333">Golgi apparatus</keyword>
<dbReference type="PANTHER" id="PTHR14042:SF24">
    <property type="entry name" value="PROTEIN DOPEY-1 HOMOLOG"/>
    <property type="match status" value="1"/>
</dbReference>
<name>A0A085NJE0_9BILA</name>
<keyword evidence="5" id="KW-0472">Membrane</keyword>
<evidence type="ECO:0000256" key="3">
    <source>
        <dbReference type="ARBA" id="ARBA00022927"/>
    </source>
</evidence>
<dbReference type="Pfam" id="PF24597">
    <property type="entry name" value="TPR_DOP1_M"/>
    <property type="match status" value="1"/>
</dbReference>
<dbReference type="GO" id="GO:0005829">
    <property type="term" value="C:cytosol"/>
    <property type="evidence" value="ECO:0007669"/>
    <property type="project" value="GOC"/>
</dbReference>
<dbReference type="EMBL" id="KL367494">
    <property type="protein sequence ID" value="KFD69586.1"/>
    <property type="molecule type" value="Genomic_DNA"/>
</dbReference>
<dbReference type="SUPFAM" id="SSF48371">
    <property type="entry name" value="ARM repeat"/>
    <property type="match status" value="1"/>
</dbReference>
<evidence type="ECO:0000259" key="9">
    <source>
        <dbReference type="Pfam" id="PF24598"/>
    </source>
</evidence>
<evidence type="ECO:0000256" key="6">
    <source>
        <dbReference type="ARBA" id="ARBA00046326"/>
    </source>
</evidence>
<evidence type="ECO:0000256" key="5">
    <source>
        <dbReference type="ARBA" id="ARBA00023136"/>
    </source>
</evidence>
<dbReference type="GO" id="GO:0015031">
    <property type="term" value="P:protein transport"/>
    <property type="evidence" value="ECO:0007669"/>
    <property type="project" value="UniProtKB-KW"/>
</dbReference>
<feature type="domain" description="DOP1 N-terminal" evidence="7">
    <location>
        <begin position="18"/>
        <end position="298"/>
    </location>
</feature>
<dbReference type="Pfam" id="PF04118">
    <property type="entry name" value="Dopey_N"/>
    <property type="match status" value="1"/>
</dbReference>
<dbReference type="InterPro" id="IPR056457">
    <property type="entry name" value="DOP1_C"/>
</dbReference>